<keyword evidence="4" id="KW-0233">DNA recombination</keyword>
<feature type="domain" description="Tyr recombinase" evidence="5">
    <location>
        <begin position="110"/>
        <end position="294"/>
    </location>
</feature>
<proteinExistence type="inferred from homology"/>
<name>A0A0F9A902_9ZZZZ</name>
<dbReference type="CDD" id="cd00397">
    <property type="entry name" value="DNA_BRE_C"/>
    <property type="match status" value="1"/>
</dbReference>
<accession>A0A0F9A902</accession>
<dbReference type="InterPro" id="IPR050090">
    <property type="entry name" value="Tyrosine_recombinase_XerCD"/>
</dbReference>
<comment type="similarity">
    <text evidence="1">Belongs to the 'phage' integrase family.</text>
</comment>
<evidence type="ECO:0000259" key="6">
    <source>
        <dbReference type="PROSITE" id="PS51900"/>
    </source>
</evidence>
<evidence type="ECO:0000313" key="7">
    <source>
        <dbReference type="EMBL" id="KKK94660.1"/>
    </source>
</evidence>
<dbReference type="GO" id="GO:0003677">
    <property type="term" value="F:DNA binding"/>
    <property type="evidence" value="ECO:0007669"/>
    <property type="project" value="UniProtKB-KW"/>
</dbReference>
<dbReference type="Pfam" id="PF00589">
    <property type="entry name" value="Phage_integrase"/>
    <property type="match status" value="1"/>
</dbReference>
<dbReference type="PANTHER" id="PTHR30349:SF64">
    <property type="entry name" value="PROPHAGE INTEGRASE INTD-RELATED"/>
    <property type="match status" value="1"/>
</dbReference>
<evidence type="ECO:0000256" key="3">
    <source>
        <dbReference type="ARBA" id="ARBA00023125"/>
    </source>
</evidence>
<dbReference type="InterPro" id="IPR011010">
    <property type="entry name" value="DNA_brk_join_enz"/>
</dbReference>
<keyword evidence="3" id="KW-0238">DNA-binding</keyword>
<evidence type="ECO:0000256" key="1">
    <source>
        <dbReference type="ARBA" id="ARBA00008857"/>
    </source>
</evidence>
<dbReference type="SUPFAM" id="SSF56349">
    <property type="entry name" value="DNA breaking-rejoining enzymes"/>
    <property type="match status" value="1"/>
</dbReference>
<dbReference type="EMBL" id="LAZR01047247">
    <property type="protein sequence ID" value="KKK94660.1"/>
    <property type="molecule type" value="Genomic_DNA"/>
</dbReference>
<dbReference type="AlphaFoldDB" id="A0A0F9A902"/>
<evidence type="ECO:0000256" key="4">
    <source>
        <dbReference type="ARBA" id="ARBA00023172"/>
    </source>
</evidence>
<dbReference type="Gene3D" id="1.10.443.10">
    <property type="entry name" value="Intergrase catalytic core"/>
    <property type="match status" value="1"/>
</dbReference>
<sequence length="310" mass="35681">MVSRDLVHRFLKALDQEQGKAPGTIQNYRRAYGYFWTYLQSQGIKAEKARITRHHIQSWVVHMRTRGNSPSTIRGRISALSAMFHWMVREGLLRGNPVSAITRPPAQTWKPRGAVTPAQMDRIWAVAASGKRRGDPQARVALLLMWQAGARLNEVRMAEWEFIDLTKRAWDIRYGKGGQTRWVPLPVQVMRHLLILWENRGRPGSGPVLVTRQGTRTSNRALYRKIKRICRKAGMPHVSPHWFRHTFATRLGEIVVGDSPAALEKMRRILGHRSITTTQIYLHVEEQDRTLVDLAFGREDFEKDDILTPS</sequence>
<feature type="domain" description="Core-binding (CB)" evidence="6">
    <location>
        <begin position="1"/>
        <end position="88"/>
    </location>
</feature>
<evidence type="ECO:0000256" key="2">
    <source>
        <dbReference type="ARBA" id="ARBA00022908"/>
    </source>
</evidence>
<dbReference type="Gene3D" id="1.10.150.130">
    <property type="match status" value="1"/>
</dbReference>
<gene>
    <name evidence="7" type="ORF">LCGC14_2680620</name>
</gene>
<dbReference type="InterPro" id="IPR044068">
    <property type="entry name" value="CB"/>
</dbReference>
<dbReference type="PROSITE" id="PS51898">
    <property type="entry name" value="TYR_RECOMBINASE"/>
    <property type="match status" value="1"/>
</dbReference>
<dbReference type="InterPro" id="IPR002104">
    <property type="entry name" value="Integrase_catalytic"/>
</dbReference>
<protein>
    <recommendedName>
        <fullName evidence="8">Tyr recombinase domain-containing protein</fullName>
    </recommendedName>
</protein>
<organism evidence="7">
    <name type="scientific">marine sediment metagenome</name>
    <dbReference type="NCBI Taxonomy" id="412755"/>
    <lineage>
        <taxon>unclassified sequences</taxon>
        <taxon>metagenomes</taxon>
        <taxon>ecological metagenomes</taxon>
    </lineage>
</organism>
<evidence type="ECO:0000259" key="5">
    <source>
        <dbReference type="PROSITE" id="PS51898"/>
    </source>
</evidence>
<reference evidence="7" key="1">
    <citation type="journal article" date="2015" name="Nature">
        <title>Complex archaea that bridge the gap between prokaryotes and eukaryotes.</title>
        <authorList>
            <person name="Spang A."/>
            <person name="Saw J.H."/>
            <person name="Jorgensen S.L."/>
            <person name="Zaremba-Niedzwiedzka K."/>
            <person name="Martijn J."/>
            <person name="Lind A.E."/>
            <person name="van Eijk R."/>
            <person name="Schleper C."/>
            <person name="Guy L."/>
            <person name="Ettema T.J."/>
        </authorList>
    </citation>
    <scope>NUCLEOTIDE SEQUENCE</scope>
</reference>
<evidence type="ECO:0008006" key="8">
    <source>
        <dbReference type="Google" id="ProtNLM"/>
    </source>
</evidence>
<dbReference type="GO" id="GO:0015074">
    <property type="term" value="P:DNA integration"/>
    <property type="evidence" value="ECO:0007669"/>
    <property type="project" value="UniProtKB-KW"/>
</dbReference>
<dbReference type="InterPro" id="IPR010998">
    <property type="entry name" value="Integrase_recombinase_N"/>
</dbReference>
<dbReference type="InterPro" id="IPR013762">
    <property type="entry name" value="Integrase-like_cat_sf"/>
</dbReference>
<dbReference type="GO" id="GO:0006310">
    <property type="term" value="P:DNA recombination"/>
    <property type="evidence" value="ECO:0007669"/>
    <property type="project" value="UniProtKB-KW"/>
</dbReference>
<keyword evidence="2" id="KW-0229">DNA integration</keyword>
<dbReference type="InterPro" id="IPR004107">
    <property type="entry name" value="Integrase_SAM-like_N"/>
</dbReference>
<comment type="caution">
    <text evidence="7">The sequence shown here is derived from an EMBL/GenBank/DDBJ whole genome shotgun (WGS) entry which is preliminary data.</text>
</comment>
<dbReference type="PROSITE" id="PS51900">
    <property type="entry name" value="CB"/>
    <property type="match status" value="1"/>
</dbReference>
<dbReference type="Pfam" id="PF02899">
    <property type="entry name" value="Phage_int_SAM_1"/>
    <property type="match status" value="1"/>
</dbReference>
<dbReference type="PANTHER" id="PTHR30349">
    <property type="entry name" value="PHAGE INTEGRASE-RELATED"/>
    <property type="match status" value="1"/>
</dbReference>